<feature type="domain" description="Plastocyanin-like" evidence="7">
    <location>
        <begin position="490"/>
        <end position="610"/>
    </location>
</feature>
<dbReference type="Gene3D" id="2.60.40.420">
    <property type="entry name" value="Cupredoxins - blue copper proteins"/>
    <property type="match status" value="3"/>
</dbReference>
<feature type="domain" description="Plastocyanin-like" evidence="6">
    <location>
        <begin position="249"/>
        <end position="404"/>
    </location>
</feature>
<dbReference type="InterPro" id="IPR033138">
    <property type="entry name" value="Cu_oxidase_CS"/>
</dbReference>
<feature type="region of interest" description="Disordered" evidence="5">
    <location>
        <begin position="31"/>
        <end position="52"/>
    </location>
</feature>
<feature type="compositionally biased region" description="Pro residues" evidence="5">
    <location>
        <begin position="36"/>
        <end position="50"/>
    </location>
</feature>
<dbReference type="Proteomes" id="UP001446871">
    <property type="component" value="Unassembled WGS sequence"/>
</dbReference>
<dbReference type="InterPro" id="IPR008972">
    <property type="entry name" value="Cupredoxin"/>
</dbReference>
<keyword evidence="10" id="KW-1185">Reference proteome</keyword>
<dbReference type="SUPFAM" id="SSF49503">
    <property type="entry name" value="Cupredoxins"/>
    <property type="match status" value="3"/>
</dbReference>
<gene>
    <name evidence="9" type="ORF">PG996_014751</name>
</gene>
<dbReference type="PROSITE" id="PS00079">
    <property type="entry name" value="MULTICOPPER_OXIDASE1"/>
    <property type="match status" value="1"/>
</dbReference>
<dbReference type="Pfam" id="PF07731">
    <property type="entry name" value="Cu-oxidase_2"/>
    <property type="match status" value="1"/>
</dbReference>
<proteinExistence type="inferred from homology"/>
<organism evidence="9 10">
    <name type="scientific">Apiospora saccharicola</name>
    <dbReference type="NCBI Taxonomy" id="335842"/>
    <lineage>
        <taxon>Eukaryota</taxon>
        <taxon>Fungi</taxon>
        <taxon>Dikarya</taxon>
        <taxon>Ascomycota</taxon>
        <taxon>Pezizomycotina</taxon>
        <taxon>Sordariomycetes</taxon>
        <taxon>Xylariomycetidae</taxon>
        <taxon>Amphisphaeriales</taxon>
        <taxon>Apiosporaceae</taxon>
        <taxon>Apiospora</taxon>
    </lineage>
</organism>
<dbReference type="InterPro" id="IPR002355">
    <property type="entry name" value="Cu_oxidase_Cu_BS"/>
</dbReference>
<dbReference type="PANTHER" id="PTHR11709">
    <property type="entry name" value="MULTI-COPPER OXIDASE"/>
    <property type="match status" value="1"/>
</dbReference>
<dbReference type="Pfam" id="PF00394">
    <property type="entry name" value="Cu-oxidase"/>
    <property type="match status" value="1"/>
</dbReference>
<sequence length="646" mass="71780">MGWFKVALEFALQVTQLNPFSPIIIDQDAAQKPLGFPKPGPHGPASPPVPGIDVQPKASFECHYPELEAKGWEQCNTETSRDCWIRDPTASAPSFTQYDVRTNYETLKNTPKGITREYWLDVTTNSTLKPDGVTKNLGKYFNGTYPGPLIEACWGDDIVIHVTNKLQDNGTTIHWHGIRQLGTNAMDGVNGVTQCPIAPNDTFTYTFKAMQYGHTWYHSHYSSQYPDGVAGPLVIHGPSSADYDIDLGPLMISDWVHETAFAAYEAEITNSTSSLPPATDSIVVNGIGHYNGSEDGPYYETVLIPGKNHTLKLINGAVGTSFVFRIDEHPLTVIANDLVPVEPFTVDELFIGIGQRYTVIVEGKTDTSKDYWIRTQPAGNCSFFGLPAVSTTPAVNSRTAIVRYDSSRKEKPVNTTEPGNLCLDVDPARLNPIVPWNVDQHPQNNVTRDTFEAGKPADETIDIGPPGSPYVHWVLGDEPMWLNFDEPTILDINESIHNPNYRIVEEKHDTGFIYVILESTSPTNIPHPMHLHGSDFVVLGQGTTPWNEMTSPEQYFRYDNPPRRDTALIPANGFLAMAFRPDNPGAWLLHCHIAWHASSGLAIQLLVRPKGIPRFDPNTENRRGCKNWVDSPLWQRIKGLQDDSGI</sequence>
<evidence type="ECO:0000256" key="4">
    <source>
        <dbReference type="ARBA" id="ARBA00023008"/>
    </source>
</evidence>
<keyword evidence="4" id="KW-0186">Copper</keyword>
<evidence type="ECO:0000259" key="8">
    <source>
        <dbReference type="Pfam" id="PF07732"/>
    </source>
</evidence>
<dbReference type="CDD" id="cd13901">
    <property type="entry name" value="CuRO_3_MaLCC_like"/>
    <property type="match status" value="1"/>
</dbReference>
<name>A0ABR1TJW2_9PEZI</name>
<dbReference type="InterPro" id="IPR011706">
    <property type="entry name" value="Cu-oxidase_C"/>
</dbReference>
<keyword evidence="2" id="KW-0479">Metal-binding</keyword>
<evidence type="ECO:0000256" key="2">
    <source>
        <dbReference type="ARBA" id="ARBA00022723"/>
    </source>
</evidence>
<dbReference type="PROSITE" id="PS00080">
    <property type="entry name" value="MULTICOPPER_OXIDASE2"/>
    <property type="match status" value="1"/>
</dbReference>
<dbReference type="EMBL" id="JAQQWM010000009">
    <property type="protein sequence ID" value="KAK8046687.1"/>
    <property type="molecule type" value="Genomic_DNA"/>
</dbReference>
<dbReference type="CDD" id="cd13854">
    <property type="entry name" value="CuRO_1_MaLCC_like"/>
    <property type="match status" value="1"/>
</dbReference>
<comment type="caution">
    <text evidence="9">The sequence shown here is derived from an EMBL/GenBank/DDBJ whole genome shotgun (WGS) entry which is preliminary data.</text>
</comment>
<evidence type="ECO:0000313" key="10">
    <source>
        <dbReference type="Proteomes" id="UP001446871"/>
    </source>
</evidence>
<evidence type="ECO:0000256" key="5">
    <source>
        <dbReference type="SAM" id="MobiDB-lite"/>
    </source>
</evidence>
<dbReference type="InterPro" id="IPR045087">
    <property type="entry name" value="Cu-oxidase_fam"/>
</dbReference>
<dbReference type="CDD" id="cd13880">
    <property type="entry name" value="CuRO_2_MaLCC_like"/>
    <property type="match status" value="1"/>
</dbReference>
<protein>
    <recommendedName>
        <fullName evidence="11">Multicopper oxidase</fullName>
    </recommendedName>
</protein>
<evidence type="ECO:0000313" key="9">
    <source>
        <dbReference type="EMBL" id="KAK8046687.1"/>
    </source>
</evidence>
<evidence type="ECO:0000256" key="1">
    <source>
        <dbReference type="ARBA" id="ARBA00010609"/>
    </source>
</evidence>
<evidence type="ECO:0000256" key="3">
    <source>
        <dbReference type="ARBA" id="ARBA00023002"/>
    </source>
</evidence>
<evidence type="ECO:0000259" key="6">
    <source>
        <dbReference type="Pfam" id="PF00394"/>
    </source>
</evidence>
<dbReference type="PANTHER" id="PTHR11709:SF71">
    <property type="entry name" value="OXIDOREDUCTASE TPCJ"/>
    <property type="match status" value="1"/>
</dbReference>
<dbReference type="InterPro" id="IPR001117">
    <property type="entry name" value="Cu-oxidase_2nd"/>
</dbReference>
<dbReference type="InterPro" id="IPR011707">
    <property type="entry name" value="Cu-oxidase-like_N"/>
</dbReference>
<evidence type="ECO:0000259" key="7">
    <source>
        <dbReference type="Pfam" id="PF07731"/>
    </source>
</evidence>
<feature type="domain" description="Plastocyanin-like" evidence="8">
    <location>
        <begin position="124"/>
        <end position="239"/>
    </location>
</feature>
<evidence type="ECO:0008006" key="11">
    <source>
        <dbReference type="Google" id="ProtNLM"/>
    </source>
</evidence>
<accession>A0ABR1TJW2</accession>
<dbReference type="Pfam" id="PF07732">
    <property type="entry name" value="Cu-oxidase_3"/>
    <property type="match status" value="1"/>
</dbReference>
<comment type="similarity">
    <text evidence="1">Belongs to the multicopper oxidase family.</text>
</comment>
<keyword evidence="3" id="KW-0560">Oxidoreductase</keyword>
<reference evidence="9 10" key="1">
    <citation type="submission" date="2023-01" db="EMBL/GenBank/DDBJ databases">
        <title>Analysis of 21 Apiospora genomes using comparative genomics revels a genus with tremendous synthesis potential of carbohydrate active enzymes and secondary metabolites.</title>
        <authorList>
            <person name="Sorensen T."/>
        </authorList>
    </citation>
    <scope>NUCLEOTIDE SEQUENCE [LARGE SCALE GENOMIC DNA]</scope>
    <source>
        <strain evidence="9 10">CBS 83171</strain>
    </source>
</reference>